<accession>A0A915P4Y5</accession>
<keyword evidence="2" id="KW-1185">Reference proteome</keyword>
<feature type="region of interest" description="Disordered" evidence="1">
    <location>
        <begin position="227"/>
        <end position="246"/>
    </location>
</feature>
<feature type="region of interest" description="Disordered" evidence="1">
    <location>
        <begin position="258"/>
        <end position="287"/>
    </location>
</feature>
<dbReference type="Proteomes" id="UP000887560">
    <property type="component" value="Unplaced"/>
</dbReference>
<dbReference type="WBParaSite" id="scf7180000423982.g11976">
    <property type="protein sequence ID" value="scf7180000423982.g11976"/>
    <property type="gene ID" value="scf7180000423982.g11976"/>
</dbReference>
<evidence type="ECO:0000313" key="3">
    <source>
        <dbReference type="WBParaSite" id="scf7180000423982.g11976"/>
    </source>
</evidence>
<name>A0A915P4Y5_9BILA</name>
<protein>
    <submittedName>
        <fullName evidence="3">Uncharacterized protein</fullName>
    </submittedName>
</protein>
<sequence>MLKGINFNYSFSLPPISPRFLHFTVQIQQEWLTDQNIRILAVFENLNNEKPKNWQMAIQLFGQNKNQKIPFITLLNITKGDKIENNLINSENMPPCLINNKLEENIQIEVELSQFILYLRAKNAEKYVLPEALLDSSELRVFFVRILYGNNKNVSKKKEENVCQLKSELEYKETSRFSLPSTTPHPIQTTPTTTTTTKQPPLPPLPVDIFSNSILLNNHEEEELNINYPTKGPYKRTRSKLPRRSTKAAQSYLSADHYVQKSKNSKQSRRMFPPPLQTPSWPLEGNNNNNQITSTTTPAYIDIIRDRQLYEEVQRSK</sequence>
<evidence type="ECO:0000313" key="2">
    <source>
        <dbReference type="Proteomes" id="UP000887560"/>
    </source>
</evidence>
<organism evidence="2 3">
    <name type="scientific">Meloidogyne floridensis</name>
    <dbReference type="NCBI Taxonomy" id="298350"/>
    <lineage>
        <taxon>Eukaryota</taxon>
        <taxon>Metazoa</taxon>
        <taxon>Ecdysozoa</taxon>
        <taxon>Nematoda</taxon>
        <taxon>Chromadorea</taxon>
        <taxon>Rhabditida</taxon>
        <taxon>Tylenchina</taxon>
        <taxon>Tylenchomorpha</taxon>
        <taxon>Tylenchoidea</taxon>
        <taxon>Meloidogynidae</taxon>
        <taxon>Meloidogyninae</taxon>
        <taxon>Meloidogyne</taxon>
    </lineage>
</organism>
<feature type="compositionally biased region" description="Basic residues" evidence="1">
    <location>
        <begin position="233"/>
        <end position="246"/>
    </location>
</feature>
<evidence type="ECO:0000256" key="1">
    <source>
        <dbReference type="SAM" id="MobiDB-lite"/>
    </source>
</evidence>
<feature type="compositionally biased region" description="Low complexity" evidence="1">
    <location>
        <begin position="180"/>
        <end position="199"/>
    </location>
</feature>
<reference evidence="3" key="1">
    <citation type="submission" date="2022-11" db="UniProtKB">
        <authorList>
            <consortium name="WormBaseParasite"/>
        </authorList>
    </citation>
    <scope>IDENTIFICATION</scope>
</reference>
<feature type="region of interest" description="Disordered" evidence="1">
    <location>
        <begin position="174"/>
        <end position="203"/>
    </location>
</feature>
<dbReference type="AlphaFoldDB" id="A0A915P4Y5"/>
<proteinExistence type="predicted"/>